<evidence type="ECO:0000313" key="2">
    <source>
        <dbReference type="EMBL" id="KAF2667775.1"/>
    </source>
</evidence>
<evidence type="ECO:0008006" key="4">
    <source>
        <dbReference type="Google" id="ProtNLM"/>
    </source>
</evidence>
<sequence length="106" mass="11418">MTPVLTQILFGTSSLLTVTHAESYLVGTIHDLQKRQLPVQGWALVEDACPSGTGTCGLRSCCPVGSFCDTDSFTNSNVCCPTRKVSFVFLHAPYLPPVQCHSNNSI</sequence>
<evidence type="ECO:0000313" key="3">
    <source>
        <dbReference type="Proteomes" id="UP000799302"/>
    </source>
</evidence>
<dbReference type="EMBL" id="MU004237">
    <property type="protein sequence ID" value="KAF2667775.1"/>
    <property type="molecule type" value="Genomic_DNA"/>
</dbReference>
<keyword evidence="3" id="KW-1185">Reference proteome</keyword>
<dbReference type="OrthoDB" id="10589007at2759"/>
<proteinExistence type="predicted"/>
<organism evidence="2 3">
    <name type="scientific">Microthyrium microscopicum</name>
    <dbReference type="NCBI Taxonomy" id="703497"/>
    <lineage>
        <taxon>Eukaryota</taxon>
        <taxon>Fungi</taxon>
        <taxon>Dikarya</taxon>
        <taxon>Ascomycota</taxon>
        <taxon>Pezizomycotina</taxon>
        <taxon>Dothideomycetes</taxon>
        <taxon>Dothideomycetes incertae sedis</taxon>
        <taxon>Microthyriales</taxon>
        <taxon>Microthyriaceae</taxon>
        <taxon>Microthyrium</taxon>
    </lineage>
</organism>
<accession>A0A6A6U660</accession>
<dbReference type="Proteomes" id="UP000799302">
    <property type="component" value="Unassembled WGS sequence"/>
</dbReference>
<name>A0A6A6U660_9PEZI</name>
<reference evidence="2" key="1">
    <citation type="journal article" date="2020" name="Stud. Mycol.">
        <title>101 Dothideomycetes genomes: a test case for predicting lifestyles and emergence of pathogens.</title>
        <authorList>
            <person name="Haridas S."/>
            <person name="Albert R."/>
            <person name="Binder M."/>
            <person name="Bloem J."/>
            <person name="Labutti K."/>
            <person name="Salamov A."/>
            <person name="Andreopoulos B."/>
            <person name="Baker S."/>
            <person name="Barry K."/>
            <person name="Bills G."/>
            <person name="Bluhm B."/>
            <person name="Cannon C."/>
            <person name="Castanera R."/>
            <person name="Culley D."/>
            <person name="Daum C."/>
            <person name="Ezra D."/>
            <person name="Gonzalez J."/>
            <person name="Henrissat B."/>
            <person name="Kuo A."/>
            <person name="Liang C."/>
            <person name="Lipzen A."/>
            <person name="Lutzoni F."/>
            <person name="Magnuson J."/>
            <person name="Mondo S."/>
            <person name="Nolan M."/>
            <person name="Ohm R."/>
            <person name="Pangilinan J."/>
            <person name="Park H.-J."/>
            <person name="Ramirez L."/>
            <person name="Alfaro M."/>
            <person name="Sun H."/>
            <person name="Tritt A."/>
            <person name="Yoshinaga Y."/>
            <person name="Zwiers L.-H."/>
            <person name="Turgeon B."/>
            <person name="Goodwin S."/>
            <person name="Spatafora J."/>
            <person name="Crous P."/>
            <person name="Grigoriev I."/>
        </authorList>
    </citation>
    <scope>NUCLEOTIDE SEQUENCE</scope>
    <source>
        <strain evidence="2">CBS 115976</strain>
    </source>
</reference>
<feature type="signal peptide" evidence="1">
    <location>
        <begin position="1"/>
        <end position="21"/>
    </location>
</feature>
<keyword evidence="1" id="KW-0732">Signal</keyword>
<dbReference type="AlphaFoldDB" id="A0A6A6U660"/>
<feature type="chain" id="PRO_5025659797" description="Granulins domain-containing protein" evidence="1">
    <location>
        <begin position="22"/>
        <end position="106"/>
    </location>
</feature>
<gene>
    <name evidence="2" type="ORF">BT63DRAFT_426624</name>
</gene>
<protein>
    <recommendedName>
        <fullName evidence="4">Granulins domain-containing protein</fullName>
    </recommendedName>
</protein>
<evidence type="ECO:0000256" key="1">
    <source>
        <dbReference type="SAM" id="SignalP"/>
    </source>
</evidence>